<keyword evidence="3" id="KW-1185">Reference proteome</keyword>
<proteinExistence type="predicted"/>
<comment type="caution">
    <text evidence="2">The sequence shown here is derived from an EMBL/GenBank/DDBJ whole genome shotgun (WGS) entry which is preliminary data.</text>
</comment>
<evidence type="ECO:0000259" key="1">
    <source>
        <dbReference type="Pfam" id="PF05257"/>
    </source>
</evidence>
<evidence type="ECO:0000313" key="3">
    <source>
        <dbReference type="Proteomes" id="UP000030185"/>
    </source>
</evidence>
<dbReference type="Pfam" id="PF05257">
    <property type="entry name" value="CHAP"/>
    <property type="match status" value="1"/>
</dbReference>
<dbReference type="eggNOG" id="COG3409">
    <property type="taxonomic scope" value="Bacteria"/>
</dbReference>
<dbReference type="EMBL" id="BBLT01000001">
    <property type="protein sequence ID" value="GAL83407.1"/>
    <property type="molecule type" value="Genomic_DNA"/>
</dbReference>
<evidence type="ECO:0000313" key="2">
    <source>
        <dbReference type="EMBL" id="GAL83407.1"/>
    </source>
</evidence>
<protein>
    <recommendedName>
        <fullName evidence="1">Peptidase C51 domain-containing protein</fullName>
    </recommendedName>
</protein>
<accession>A0A098LAF1</accession>
<feature type="domain" description="Peptidase C51" evidence="1">
    <location>
        <begin position="51"/>
        <end position="138"/>
    </location>
</feature>
<dbReference type="STRING" id="153721.MYP_634"/>
<dbReference type="InterPro" id="IPR007921">
    <property type="entry name" value="CHAP_dom"/>
</dbReference>
<dbReference type="AlphaFoldDB" id="A0A098LAF1"/>
<organism evidence="2 3">
    <name type="scientific">Sporocytophaga myxococcoides</name>
    <dbReference type="NCBI Taxonomy" id="153721"/>
    <lineage>
        <taxon>Bacteria</taxon>
        <taxon>Pseudomonadati</taxon>
        <taxon>Bacteroidota</taxon>
        <taxon>Cytophagia</taxon>
        <taxon>Cytophagales</taxon>
        <taxon>Cytophagaceae</taxon>
        <taxon>Sporocytophaga</taxon>
    </lineage>
</organism>
<reference evidence="2 3" key="1">
    <citation type="submission" date="2014-09" db="EMBL/GenBank/DDBJ databases">
        <title>Sporocytophaga myxococcoides PG-01 genome sequencing.</title>
        <authorList>
            <person name="Liu L."/>
            <person name="Gao P.J."/>
            <person name="Chen G.J."/>
            <person name="Wang L.S."/>
        </authorList>
    </citation>
    <scope>NUCLEOTIDE SEQUENCE [LARGE SCALE GENOMIC DNA]</scope>
    <source>
        <strain evidence="2 3">PG-01</strain>
    </source>
</reference>
<sequence length="167" mass="18589">MSLLAYGGDTEGNIKKKVVNLYTSQIGVHELTGNNDGPEIEAYLRVCGLPKGHAWCAAFVSWVFDRANIKAIKSAWAPSWFPNKNVIFKNGKSLPEKPSPSQGDVFGIYFLNLKRVGHVGFIDNWNYSKTTVVTVEGNTNAAGSREGDGVLRKYRLKSQIYTVSRWF</sequence>
<dbReference type="Proteomes" id="UP000030185">
    <property type="component" value="Unassembled WGS sequence"/>
</dbReference>
<name>A0A098LAF1_9BACT</name>
<gene>
    <name evidence="2" type="ORF">MYP_634</name>
</gene>